<gene>
    <name evidence="2" type="ORF">DI632_10105</name>
</gene>
<evidence type="ECO:0000256" key="1">
    <source>
        <dbReference type="SAM" id="Phobius"/>
    </source>
</evidence>
<organism evidence="2 3">
    <name type="scientific">Sphingomonas hengshuiensis</name>
    <dbReference type="NCBI Taxonomy" id="1609977"/>
    <lineage>
        <taxon>Bacteria</taxon>
        <taxon>Pseudomonadati</taxon>
        <taxon>Pseudomonadota</taxon>
        <taxon>Alphaproteobacteria</taxon>
        <taxon>Sphingomonadales</taxon>
        <taxon>Sphingomonadaceae</taxon>
        <taxon>Sphingomonas</taxon>
    </lineage>
</organism>
<accession>A0A2W5B1G6</accession>
<dbReference type="AlphaFoldDB" id="A0A2W5B1G6"/>
<sequence length="71" mass="7375">MEPEPPVRPPASQHAALMLRAGRRLRLKARVDVTPVGLLSIGALVSAILLSSAAIVVAARMPRQDGSHGGS</sequence>
<evidence type="ECO:0000313" key="2">
    <source>
        <dbReference type="EMBL" id="PZO76701.1"/>
    </source>
</evidence>
<keyword evidence="1" id="KW-0472">Membrane</keyword>
<keyword evidence="1" id="KW-0812">Transmembrane</keyword>
<proteinExistence type="predicted"/>
<feature type="transmembrane region" description="Helical" evidence="1">
    <location>
        <begin position="36"/>
        <end position="59"/>
    </location>
</feature>
<reference evidence="2 3" key="1">
    <citation type="submission" date="2017-08" db="EMBL/GenBank/DDBJ databases">
        <title>Infants hospitalized years apart are colonized by the same room-sourced microbial strains.</title>
        <authorList>
            <person name="Brooks B."/>
            <person name="Olm M.R."/>
            <person name="Firek B.A."/>
            <person name="Baker R."/>
            <person name="Thomas B.C."/>
            <person name="Morowitz M.J."/>
            <person name="Banfield J.F."/>
        </authorList>
    </citation>
    <scope>NUCLEOTIDE SEQUENCE [LARGE SCALE GENOMIC DNA]</scope>
    <source>
        <strain evidence="2">S2_018_000_R3_110</strain>
    </source>
</reference>
<name>A0A2W5B1G6_9SPHN</name>
<keyword evidence="1" id="KW-1133">Transmembrane helix</keyword>
<dbReference type="EMBL" id="QFNF01000025">
    <property type="protein sequence ID" value="PZO76701.1"/>
    <property type="molecule type" value="Genomic_DNA"/>
</dbReference>
<evidence type="ECO:0000313" key="3">
    <source>
        <dbReference type="Proteomes" id="UP000248614"/>
    </source>
</evidence>
<comment type="caution">
    <text evidence="2">The sequence shown here is derived from an EMBL/GenBank/DDBJ whole genome shotgun (WGS) entry which is preliminary data.</text>
</comment>
<dbReference type="Proteomes" id="UP000248614">
    <property type="component" value="Unassembled WGS sequence"/>
</dbReference>
<protein>
    <submittedName>
        <fullName evidence="2">Uncharacterized protein</fullName>
    </submittedName>
</protein>